<evidence type="ECO:0000313" key="2">
    <source>
        <dbReference type="Proteomes" id="UP001501294"/>
    </source>
</evidence>
<comment type="caution">
    <text evidence="1">The sequence shown here is derived from an EMBL/GenBank/DDBJ whole genome shotgun (WGS) entry which is preliminary data.</text>
</comment>
<dbReference type="EMBL" id="BAABFU010000001">
    <property type="protein sequence ID" value="GAA4347526.1"/>
    <property type="molecule type" value="Genomic_DNA"/>
</dbReference>
<proteinExistence type="predicted"/>
<dbReference type="RefSeq" id="WP_223576677.1">
    <property type="nucleotide sequence ID" value="NZ_BAABFU010000001.1"/>
</dbReference>
<reference evidence="2" key="1">
    <citation type="journal article" date="2019" name="Int. J. Syst. Evol. Microbiol.">
        <title>The Global Catalogue of Microorganisms (GCM) 10K type strain sequencing project: providing services to taxonomists for standard genome sequencing and annotation.</title>
        <authorList>
            <consortium name="The Broad Institute Genomics Platform"/>
            <consortium name="The Broad Institute Genome Sequencing Center for Infectious Disease"/>
            <person name="Wu L."/>
            <person name="Ma J."/>
        </authorList>
    </citation>
    <scope>NUCLEOTIDE SEQUENCE [LARGE SCALE GENOMIC DNA]</scope>
    <source>
        <strain evidence="2">JCM 17727</strain>
    </source>
</reference>
<name>A0ABP8HYE1_9GAMM</name>
<evidence type="ECO:0000313" key="1">
    <source>
        <dbReference type="EMBL" id="GAA4347526.1"/>
    </source>
</evidence>
<protein>
    <submittedName>
        <fullName evidence="1">Uncharacterized protein</fullName>
    </submittedName>
</protein>
<organism evidence="1 2">
    <name type="scientific">Kangiella taiwanensis</name>
    <dbReference type="NCBI Taxonomy" id="1079179"/>
    <lineage>
        <taxon>Bacteria</taxon>
        <taxon>Pseudomonadati</taxon>
        <taxon>Pseudomonadota</taxon>
        <taxon>Gammaproteobacteria</taxon>
        <taxon>Kangiellales</taxon>
        <taxon>Kangiellaceae</taxon>
        <taxon>Kangiella</taxon>
    </lineage>
</organism>
<gene>
    <name evidence="1" type="ORF">GCM10023150_10150</name>
</gene>
<sequence>MNRLEVESWLWSTLNDYPYKRDQEDFLNFLDRQSKKIVKQDRQTLLCIVNDWLESGDKTKFSYALAMIQSNNLVETIESVKLQVVRYKEEGIITEVEYHYYANYVLNLEKH</sequence>
<dbReference type="Proteomes" id="UP001501294">
    <property type="component" value="Unassembled WGS sequence"/>
</dbReference>
<accession>A0ABP8HYE1</accession>
<keyword evidence="2" id="KW-1185">Reference proteome</keyword>